<dbReference type="GO" id="GO:0005829">
    <property type="term" value="C:cytosol"/>
    <property type="evidence" value="ECO:0007669"/>
    <property type="project" value="TreeGrafter"/>
</dbReference>
<evidence type="ECO:0000256" key="3">
    <source>
        <dbReference type="ARBA" id="ARBA00023163"/>
    </source>
</evidence>
<sequence length="365" mass="41574">MEASSTIAWRRDSSNPQFRAPAKILSCAANGIAQFISRHGTSAHEILWSVGMDEADTRKEREILDLGAYCELLETASRKTQNDNFGLHYGRDFTPDRLGLIGEIAVSSPTLADALGNLVKYFPYHQQNTLVAFHRREELWHLEYRILDGFILQRRQDAELTIGMYLNIIRRVMNAAWSPDEVHFEHPRPENWREHETVFNAPVYFNMKTNALVFREKSIARTAADWDTGRMHALCEALMQLTGDTGTLGLNRRVVGEIRAQLPSGYPHIEDVAEALKMPRWTLQRRLAAEGQIFSALVEETRRRLALLYLAQTHLMINDIANILGYSELSAFSRACVRWFDASPSKMRAMSVQAATTRRLAPCLN</sequence>
<dbReference type="Gene3D" id="1.10.10.60">
    <property type="entry name" value="Homeodomain-like"/>
    <property type="match status" value="1"/>
</dbReference>
<dbReference type="InterPro" id="IPR009057">
    <property type="entry name" value="Homeodomain-like_sf"/>
</dbReference>
<evidence type="ECO:0000313" key="6">
    <source>
        <dbReference type="Proteomes" id="UP000481252"/>
    </source>
</evidence>
<keyword evidence="2" id="KW-0238">DNA-binding</keyword>
<dbReference type="PANTHER" id="PTHR47894">
    <property type="entry name" value="HTH-TYPE TRANSCRIPTIONAL REGULATOR GADX"/>
    <property type="match status" value="1"/>
</dbReference>
<keyword evidence="3" id="KW-0804">Transcription</keyword>
<feature type="domain" description="HTH araC/xylS-type" evidence="4">
    <location>
        <begin position="252"/>
        <end position="350"/>
    </location>
</feature>
<protein>
    <submittedName>
        <fullName evidence="5">AraC family transcriptional regulator</fullName>
    </submittedName>
</protein>
<evidence type="ECO:0000256" key="1">
    <source>
        <dbReference type="ARBA" id="ARBA00023015"/>
    </source>
</evidence>
<dbReference type="SUPFAM" id="SSF46689">
    <property type="entry name" value="Homeodomain-like"/>
    <property type="match status" value="1"/>
</dbReference>
<dbReference type="Pfam" id="PF12625">
    <property type="entry name" value="Arabinose_bd"/>
    <property type="match status" value="1"/>
</dbReference>
<dbReference type="PANTHER" id="PTHR47894:SF4">
    <property type="entry name" value="HTH-TYPE TRANSCRIPTIONAL REGULATOR GADX"/>
    <property type="match status" value="1"/>
</dbReference>
<dbReference type="GO" id="GO:0003700">
    <property type="term" value="F:DNA-binding transcription factor activity"/>
    <property type="evidence" value="ECO:0007669"/>
    <property type="project" value="InterPro"/>
</dbReference>
<keyword evidence="6" id="KW-1185">Reference proteome</keyword>
<dbReference type="SMART" id="SM00342">
    <property type="entry name" value="HTH_ARAC"/>
    <property type="match status" value="1"/>
</dbReference>
<evidence type="ECO:0000259" key="4">
    <source>
        <dbReference type="PROSITE" id="PS01124"/>
    </source>
</evidence>
<dbReference type="PROSITE" id="PS01124">
    <property type="entry name" value="HTH_ARAC_FAMILY_2"/>
    <property type="match status" value="1"/>
</dbReference>
<dbReference type="GO" id="GO:0000976">
    <property type="term" value="F:transcription cis-regulatory region binding"/>
    <property type="evidence" value="ECO:0007669"/>
    <property type="project" value="TreeGrafter"/>
</dbReference>
<reference evidence="5 6" key="1">
    <citation type="submission" date="2020-02" db="EMBL/GenBank/DDBJ databases">
        <title>Genome sequence of the type strain CGMCC 1.15528 of Mesorhizobium zhangyense.</title>
        <authorList>
            <person name="Gao J."/>
            <person name="Sun J."/>
        </authorList>
    </citation>
    <scope>NUCLEOTIDE SEQUENCE [LARGE SCALE GENOMIC DNA]</scope>
    <source>
        <strain evidence="5 6">CGMCC 1.15528</strain>
    </source>
</reference>
<dbReference type="EMBL" id="JAAKZG010000004">
    <property type="protein sequence ID" value="NGN41877.1"/>
    <property type="molecule type" value="Genomic_DNA"/>
</dbReference>
<dbReference type="Proteomes" id="UP000481252">
    <property type="component" value="Unassembled WGS sequence"/>
</dbReference>
<comment type="caution">
    <text evidence="5">The sequence shown here is derived from an EMBL/GenBank/DDBJ whole genome shotgun (WGS) entry which is preliminary data.</text>
</comment>
<dbReference type="AlphaFoldDB" id="A0A7C9R7A1"/>
<dbReference type="InterPro" id="IPR018060">
    <property type="entry name" value="HTH_AraC"/>
</dbReference>
<accession>A0A7C9R7A1</accession>
<name>A0A7C9R7A1_9HYPH</name>
<gene>
    <name evidence="5" type="ORF">G6N74_12430</name>
</gene>
<proteinExistence type="predicted"/>
<organism evidence="5 6">
    <name type="scientific">Mesorhizobium zhangyense</name>
    <dbReference type="NCBI Taxonomy" id="1776730"/>
    <lineage>
        <taxon>Bacteria</taxon>
        <taxon>Pseudomonadati</taxon>
        <taxon>Pseudomonadota</taxon>
        <taxon>Alphaproteobacteria</taxon>
        <taxon>Hyphomicrobiales</taxon>
        <taxon>Phyllobacteriaceae</taxon>
        <taxon>Mesorhizobium</taxon>
    </lineage>
</organism>
<keyword evidence="1" id="KW-0805">Transcription regulation</keyword>
<dbReference type="Pfam" id="PF12833">
    <property type="entry name" value="HTH_18"/>
    <property type="match status" value="1"/>
</dbReference>
<dbReference type="InterPro" id="IPR032687">
    <property type="entry name" value="AraC-type_N"/>
</dbReference>
<evidence type="ECO:0000256" key="2">
    <source>
        <dbReference type="ARBA" id="ARBA00023125"/>
    </source>
</evidence>
<dbReference type="RefSeq" id="WP_165117708.1">
    <property type="nucleotide sequence ID" value="NZ_JAAKZG010000004.1"/>
</dbReference>
<evidence type="ECO:0000313" key="5">
    <source>
        <dbReference type="EMBL" id="NGN41877.1"/>
    </source>
</evidence>